<reference evidence="4" key="1">
    <citation type="submission" date="2019-06" db="EMBL/GenBank/DDBJ databases">
        <authorList>
            <person name="Zheng W."/>
        </authorList>
    </citation>
    <scope>NUCLEOTIDE SEQUENCE</scope>
    <source>
        <strain evidence="4">QDHG01</strain>
    </source>
</reference>
<dbReference type="Gene3D" id="3.30.450.190">
    <property type="match status" value="1"/>
</dbReference>
<comment type="caution">
    <text evidence="4">The sequence shown here is derived from an EMBL/GenBank/DDBJ whole genome shotgun (WGS) entry which is preliminary data.</text>
</comment>
<dbReference type="AlphaFoldDB" id="A0A8J8NMU8"/>
<dbReference type="GO" id="GO:0003924">
    <property type="term" value="F:GTPase activity"/>
    <property type="evidence" value="ECO:0007669"/>
    <property type="project" value="TreeGrafter"/>
</dbReference>
<gene>
    <name evidence="4" type="ORF">FGO68_gene17219</name>
</gene>
<dbReference type="GO" id="GO:0005525">
    <property type="term" value="F:GTP binding"/>
    <property type="evidence" value="ECO:0007669"/>
    <property type="project" value="UniProtKB-KW"/>
</dbReference>
<evidence type="ECO:0000313" key="4">
    <source>
        <dbReference type="EMBL" id="TNV77729.1"/>
    </source>
</evidence>
<dbReference type="EMBL" id="RRYP01011444">
    <property type="protein sequence ID" value="TNV77729.1"/>
    <property type="molecule type" value="Genomic_DNA"/>
</dbReference>
<dbReference type="OrthoDB" id="26136at2759"/>
<keyword evidence="2" id="KW-0547">Nucleotide-binding</keyword>
<organism evidence="4 5">
    <name type="scientific">Halteria grandinella</name>
    <dbReference type="NCBI Taxonomy" id="5974"/>
    <lineage>
        <taxon>Eukaryota</taxon>
        <taxon>Sar</taxon>
        <taxon>Alveolata</taxon>
        <taxon>Ciliophora</taxon>
        <taxon>Intramacronucleata</taxon>
        <taxon>Spirotrichea</taxon>
        <taxon>Stichotrichia</taxon>
        <taxon>Sporadotrichida</taxon>
        <taxon>Halteriidae</taxon>
        <taxon>Halteria</taxon>
    </lineage>
</organism>
<dbReference type="GO" id="GO:1904263">
    <property type="term" value="P:positive regulation of TORC1 signaling"/>
    <property type="evidence" value="ECO:0007669"/>
    <property type="project" value="TreeGrafter"/>
</dbReference>
<dbReference type="SUPFAM" id="SSF52540">
    <property type="entry name" value="P-loop containing nucleoside triphosphate hydrolases"/>
    <property type="match status" value="1"/>
</dbReference>
<evidence type="ECO:0000313" key="5">
    <source>
        <dbReference type="Proteomes" id="UP000785679"/>
    </source>
</evidence>
<dbReference type="GO" id="GO:0005634">
    <property type="term" value="C:nucleus"/>
    <property type="evidence" value="ECO:0007669"/>
    <property type="project" value="TreeGrafter"/>
</dbReference>
<protein>
    <submittedName>
        <fullName evidence="4">Uncharacterized protein</fullName>
    </submittedName>
</protein>
<dbReference type="GO" id="GO:1990131">
    <property type="term" value="C:Gtr1-Gtr2 GTPase complex"/>
    <property type="evidence" value="ECO:0007669"/>
    <property type="project" value="TreeGrafter"/>
</dbReference>
<accession>A0A8J8NMU8</accession>
<dbReference type="InterPro" id="IPR027417">
    <property type="entry name" value="P-loop_NTPase"/>
</dbReference>
<keyword evidence="3" id="KW-0342">GTP-binding</keyword>
<proteinExistence type="inferred from homology"/>
<dbReference type="Gene3D" id="3.40.50.300">
    <property type="entry name" value="P-loop containing nucleotide triphosphate hydrolases"/>
    <property type="match status" value="1"/>
</dbReference>
<dbReference type="PANTHER" id="PTHR11259">
    <property type="entry name" value="RAS-RELATED GTP BINDING RAG/GTR YEAST"/>
    <property type="match status" value="1"/>
</dbReference>
<dbReference type="GO" id="GO:0005764">
    <property type="term" value="C:lysosome"/>
    <property type="evidence" value="ECO:0007669"/>
    <property type="project" value="TreeGrafter"/>
</dbReference>
<comment type="similarity">
    <text evidence="1">Belongs to the GTR/RAG GTP-binding protein family.</text>
</comment>
<evidence type="ECO:0000256" key="1">
    <source>
        <dbReference type="ARBA" id="ARBA00007756"/>
    </source>
</evidence>
<sequence length="331" mass="37494">MDILLLGAPKSGKTSIQRVVFQKMSPHETFFLAPTAKSESHQIDNNPYIQFTIKDYPGAYDLKEGNTQDVQAIKQCGSLIYVIDAQPQDYESNCIRLRDIIKTCSAVNKNISYEVFIHKVDTDMFLSDEQKVDCLNEIQENMRQLLNDTSLQVSLSFYLTSIYDHTIYEALSKVIQKLLPQVGFISALIDNLINSSKIEKAFLFDVISKIYIATDNNPVEMKHYEICSELIDVLIDVSCIYGIDEQAGTLKFDKESSSIIKLNHAGGSDDKIVLYLREVDKCLALVCLINEKEFHKQHLINYNIDKFKEGLRKIFDATKIALKKPAVGASV</sequence>
<dbReference type="GO" id="GO:0010507">
    <property type="term" value="P:negative regulation of autophagy"/>
    <property type="evidence" value="ECO:0007669"/>
    <property type="project" value="TreeGrafter"/>
</dbReference>
<evidence type="ECO:0000256" key="3">
    <source>
        <dbReference type="ARBA" id="ARBA00023134"/>
    </source>
</evidence>
<evidence type="ECO:0000256" key="2">
    <source>
        <dbReference type="ARBA" id="ARBA00022741"/>
    </source>
</evidence>
<dbReference type="PANTHER" id="PTHR11259:SF2">
    <property type="entry name" value="GH16429P"/>
    <property type="match status" value="1"/>
</dbReference>
<dbReference type="Proteomes" id="UP000785679">
    <property type="component" value="Unassembled WGS sequence"/>
</dbReference>
<dbReference type="Pfam" id="PF04670">
    <property type="entry name" value="Gtr1_RagA"/>
    <property type="match status" value="1"/>
</dbReference>
<name>A0A8J8NMU8_HALGN</name>
<dbReference type="InterPro" id="IPR006762">
    <property type="entry name" value="Gtr1_RagA"/>
</dbReference>
<keyword evidence="5" id="KW-1185">Reference proteome</keyword>
<dbReference type="GO" id="GO:0009267">
    <property type="term" value="P:cellular response to starvation"/>
    <property type="evidence" value="ECO:0007669"/>
    <property type="project" value="TreeGrafter"/>
</dbReference>